<feature type="domain" description="Response regulatory" evidence="7">
    <location>
        <begin position="2"/>
        <end position="118"/>
    </location>
</feature>
<feature type="coiled-coil region" evidence="5">
    <location>
        <begin position="107"/>
        <end position="134"/>
    </location>
</feature>
<name>A0A6C0P2Q8_9BACL</name>
<dbReference type="Proteomes" id="UP000479114">
    <property type="component" value="Chromosome"/>
</dbReference>
<reference evidence="8 9" key="1">
    <citation type="submission" date="2020-02" db="EMBL/GenBank/DDBJ databases">
        <title>Paenibacillus sp. nov., isolated from rhizosphere soil of tomato.</title>
        <authorList>
            <person name="Weon H.-Y."/>
            <person name="Lee S.A."/>
        </authorList>
    </citation>
    <scope>NUCLEOTIDE SEQUENCE [LARGE SCALE GENOMIC DNA]</scope>
    <source>
        <strain evidence="8 9">14171R-81</strain>
    </source>
</reference>
<keyword evidence="3" id="KW-0804">Transcription</keyword>
<keyword evidence="1" id="KW-0805">Transcription regulation</keyword>
<evidence type="ECO:0000256" key="1">
    <source>
        <dbReference type="ARBA" id="ARBA00023015"/>
    </source>
</evidence>
<feature type="modified residue" description="4-aspartylphosphate" evidence="4">
    <location>
        <position position="53"/>
    </location>
</feature>
<evidence type="ECO:0000256" key="4">
    <source>
        <dbReference type="PROSITE-ProRule" id="PRU00169"/>
    </source>
</evidence>
<dbReference type="PROSITE" id="PS00041">
    <property type="entry name" value="HTH_ARAC_FAMILY_1"/>
    <property type="match status" value="1"/>
</dbReference>
<dbReference type="SMART" id="SM00448">
    <property type="entry name" value="REC"/>
    <property type="match status" value="1"/>
</dbReference>
<dbReference type="CDD" id="cd17536">
    <property type="entry name" value="REC_YesN-like"/>
    <property type="match status" value="1"/>
</dbReference>
<dbReference type="InterPro" id="IPR020449">
    <property type="entry name" value="Tscrpt_reg_AraC-type_HTH"/>
</dbReference>
<dbReference type="SUPFAM" id="SSF46689">
    <property type="entry name" value="Homeodomain-like"/>
    <property type="match status" value="2"/>
</dbReference>
<dbReference type="KEGG" id="prz:GZH47_19650"/>
<dbReference type="PANTHER" id="PTHR43280">
    <property type="entry name" value="ARAC-FAMILY TRANSCRIPTIONAL REGULATOR"/>
    <property type="match status" value="1"/>
</dbReference>
<keyword evidence="9" id="KW-1185">Reference proteome</keyword>
<evidence type="ECO:0000256" key="5">
    <source>
        <dbReference type="SAM" id="Coils"/>
    </source>
</evidence>
<evidence type="ECO:0000259" key="6">
    <source>
        <dbReference type="PROSITE" id="PS01124"/>
    </source>
</evidence>
<evidence type="ECO:0000256" key="2">
    <source>
        <dbReference type="ARBA" id="ARBA00023125"/>
    </source>
</evidence>
<protein>
    <submittedName>
        <fullName evidence="8">Response regulator</fullName>
    </submittedName>
</protein>
<evidence type="ECO:0000259" key="7">
    <source>
        <dbReference type="PROSITE" id="PS50110"/>
    </source>
</evidence>
<proteinExistence type="predicted"/>
<dbReference type="PANTHER" id="PTHR43280:SF2">
    <property type="entry name" value="HTH-TYPE TRANSCRIPTIONAL REGULATOR EXSA"/>
    <property type="match status" value="1"/>
</dbReference>
<keyword evidence="2" id="KW-0238">DNA-binding</keyword>
<dbReference type="EMBL" id="CP048286">
    <property type="protein sequence ID" value="QHW32804.1"/>
    <property type="molecule type" value="Genomic_DNA"/>
</dbReference>
<sequence>MNILIVDDEPRHLRGMAAMIRTMRPHAQVSVAKDGEVALASIRSELPDVVLSDIQMPNMDGLALLKLVAEEGIRTKIVMVSAFNLFDYAQTAIRHGACDYLLKPIDADKVEELLQRLEHQLAMEEKERGESAELKQRLRLASSAYRSRLLHLWLSGDLPPEEREELADWALLREVDALIVTEIGSGTNDADDANDQQALLPSLLQSLTGQLEQAGAAFGQACAWPLQTEPGQNIRIVTALRLRRPVPISAAELNELNRGIRAVLLALSASRQPDLRLSHGIGAAVFPAEPDTGAARIPNLYLQAQTALAYAFHDEWQGIVNGAELLPAPAAIFRLDGEQLFEALQEPSPAAAEALCRAAFQELAASGHADPKLMKDYAALTIMKIKSRTKDIVERQLGSVLTETAVSGIPACVSSGALIELLLLRLNEVHRSLNARKQGRSELIIEQCLCWIQEHYREDVTLEMAADRFHFNASYFSTLMKSRTGRSFSDHLTETRMRRAKELLGAGQLRIYEIAEQCGYRDTKYFTRMFKRQVGLSPEAYKHMESKSSGNEGEA</sequence>
<feature type="domain" description="HTH araC/xylS-type" evidence="6">
    <location>
        <begin position="446"/>
        <end position="544"/>
    </location>
</feature>
<dbReference type="Pfam" id="PF12833">
    <property type="entry name" value="HTH_18"/>
    <property type="match status" value="1"/>
</dbReference>
<dbReference type="AlphaFoldDB" id="A0A6C0P2Q8"/>
<evidence type="ECO:0000256" key="3">
    <source>
        <dbReference type="ARBA" id="ARBA00023163"/>
    </source>
</evidence>
<dbReference type="InterPro" id="IPR018060">
    <property type="entry name" value="HTH_AraC"/>
</dbReference>
<dbReference type="Pfam" id="PF00072">
    <property type="entry name" value="Response_reg"/>
    <property type="match status" value="1"/>
</dbReference>
<organism evidence="8 9">
    <name type="scientific">Paenibacillus rhizovicinus</name>
    <dbReference type="NCBI Taxonomy" id="2704463"/>
    <lineage>
        <taxon>Bacteria</taxon>
        <taxon>Bacillati</taxon>
        <taxon>Bacillota</taxon>
        <taxon>Bacilli</taxon>
        <taxon>Bacillales</taxon>
        <taxon>Paenibacillaceae</taxon>
        <taxon>Paenibacillus</taxon>
    </lineage>
</organism>
<gene>
    <name evidence="8" type="ORF">GZH47_19650</name>
</gene>
<dbReference type="Gene3D" id="1.10.10.60">
    <property type="entry name" value="Homeodomain-like"/>
    <property type="match status" value="2"/>
</dbReference>
<dbReference type="GO" id="GO:0043565">
    <property type="term" value="F:sequence-specific DNA binding"/>
    <property type="evidence" value="ECO:0007669"/>
    <property type="project" value="InterPro"/>
</dbReference>
<dbReference type="Gene3D" id="3.40.50.2300">
    <property type="match status" value="1"/>
</dbReference>
<dbReference type="SUPFAM" id="SSF52172">
    <property type="entry name" value="CheY-like"/>
    <property type="match status" value="1"/>
</dbReference>
<accession>A0A6C0P2Q8</accession>
<dbReference type="SMART" id="SM00342">
    <property type="entry name" value="HTH_ARAC"/>
    <property type="match status" value="1"/>
</dbReference>
<dbReference type="RefSeq" id="WP_162642643.1">
    <property type="nucleotide sequence ID" value="NZ_CP048286.1"/>
</dbReference>
<evidence type="ECO:0000313" key="9">
    <source>
        <dbReference type="Proteomes" id="UP000479114"/>
    </source>
</evidence>
<dbReference type="InterPro" id="IPR018062">
    <property type="entry name" value="HTH_AraC-typ_CS"/>
</dbReference>
<keyword evidence="5" id="KW-0175">Coiled coil</keyword>
<dbReference type="PROSITE" id="PS50110">
    <property type="entry name" value="RESPONSE_REGULATORY"/>
    <property type="match status" value="1"/>
</dbReference>
<dbReference type="PROSITE" id="PS01124">
    <property type="entry name" value="HTH_ARAC_FAMILY_2"/>
    <property type="match status" value="1"/>
</dbReference>
<evidence type="ECO:0000313" key="8">
    <source>
        <dbReference type="EMBL" id="QHW32804.1"/>
    </source>
</evidence>
<dbReference type="InterPro" id="IPR009057">
    <property type="entry name" value="Homeodomain-like_sf"/>
</dbReference>
<dbReference type="PRINTS" id="PR00032">
    <property type="entry name" value="HTHARAC"/>
</dbReference>
<dbReference type="GO" id="GO:0000160">
    <property type="term" value="P:phosphorelay signal transduction system"/>
    <property type="evidence" value="ECO:0007669"/>
    <property type="project" value="InterPro"/>
</dbReference>
<dbReference type="InterPro" id="IPR001789">
    <property type="entry name" value="Sig_transdc_resp-reg_receiver"/>
</dbReference>
<dbReference type="GO" id="GO:0003700">
    <property type="term" value="F:DNA-binding transcription factor activity"/>
    <property type="evidence" value="ECO:0007669"/>
    <property type="project" value="InterPro"/>
</dbReference>
<dbReference type="InterPro" id="IPR011006">
    <property type="entry name" value="CheY-like_superfamily"/>
</dbReference>
<keyword evidence="4" id="KW-0597">Phosphoprotein</keyword>